<dbReference type="Proteomes" id="UP001163046">
    <property type="component" value="Unassembled WGS sequence"/>
</dbReference>
<evidence type="ECO:0000313" key="1">
    <source>
        <dbReference type="EMBL" id="KAJ7383356.1"/>
    </source>
</evidence>
<organism evidence="1 2">
    <name type="scientific">Desmophyllum pertusum</name>
    <dbReference type="NCBI Taxonomy" id="174260"/>
    <lineage>
        <taxon>Eukaryota</taxon>
        <taxon>Metazoa</taxon>
        <taxon>Cnidaria</taxon>
        <taxon>Anthozoa</taxon>
        <taxon>Hexacorallia</taxon>
        <taxon>Scleractinia</taxon>
        <taxon>Caryophylliina</taxon>
        <taxon>Caryophylliidae</taxon>
        <taxon>Desmophyllum</taxon>
    </lineage>
</organism>
<sequence>MASAKGSEAGWKDDQTNAQLTLLSEELETIIIDTDSSIPAQPGLTKRKVSRGGILRKRGCHWFDDTQELVDANVASSSSQGKQHASPSSWPKQIYERLRLQRHKSSSLVYNFRDEEYDSDCCLEYSRTTPRAAHPSLVQVCLPPGCIPSEVIVQVPMELGAHSKPDARAMITPDTESDTWTKDICDQAVTSLQGNLAQFG</sequence>
<evidence type="ECO:0000313" key="2">
    <source>
        <dbReference type="Proteomes" id="UP001163046"/>
    </source>
</evidence>
<dbReference type="AlphaFoldDB" id="A0A9W9ZKE0"/>
<name>A0A9W9ZKE0_9CNID</name>
<reference evidence="1" key="1">
    <citation type="submission" date="2023-01" db="EMBL/GenBank/DDBJ databases">
        <title>Genome assembly of the deep-sea coral Lophelia pertusa.</title>
        <authorList>
            <person name="Herrera S."/>
            <person name="Cordes E."/>
        </authorList>
    </citation>
    <scope>NUCLEOTIDE SEQUENCE</scope>
    <source>
        <strain evidence="1">USNM1676648</strain>
        <tissue evidence="1">Polyp</tissue>
    </source>
</reference>
<comment type="caution">
    <text evidence="1">The sequence shown here is derived from an EMBL/GenBank/DDBJ whole genome shotgun (WGS) entry which is preliminary data.</text>
</comment>
<protein>
    <submittedName>
        <fullName evidence="1">Uncharacterized protein</fullName>
    </submittedName>
</protein>
<proteinExistence type="predicted"/>
<keyword evidence="2" id="KW-1185">Reference proteome</keyword>
<accession>A0A9W9ZKE0</accession>
<dbReference type="EMBL" id="MU825900">
    <property type="protein sequence ID" value="KAJ7383356.1"/>
    <property type="molecule type" value="Genomic_DNA"/>
</dbReference>
<gene>
    <name evidence="1" type="ORF">OS493_028434</name>
</gene>